<dbReference type="InterPro" id="IPR001647">
    <property type="entry name" value="HTH_TetR"/>
</dbReference>
<dbReference type="InterPro" id="IPR039538">
    <property type="entry name" value="BetI_C"/>
</dbReference>
<evidence type="ECO:0000256" key="3">
    <source>
        <dbReference type="ARBA" id="ARBA00023125"/>
    </source>
</evidence>
<evidence type="ECO:0000313" key="8">
    <source>
        <dbReference type="Proteomes" id="UP000549616"/>
    </source>
</evidence>
<organism evidence="7 8">
    <name type="scientific">Amycolatopsis endophytica</name>
    <dbReference type="NCBI Taxonomy" id="860233"/>
    <lineage>
        <taxon>Bacteria</taxon>
        <taxon>Bacillati</taxon>
        <taxon>Actinomycetota</taxon>
        <taxon>Actinomycetes</taxon>
        <taxon>Pseudonocardiales</taxon>
        <taxon>Pseudonocardiaceae</taxon>
        <taxon>Amycolatopsis</taxon>
    </lineage>
</organism>
<keyword evidence="4" id="KW-0804">Transcription</keyword>
<feature type="DNA-binding region" description="H-T-H motif" evidence="5">
    <location>
        <begin position="34"/>
        <end position="53"/>
    </location>
</feature>
<dbReference type="SUPFAM" id="SSF46689">
    <property type="entry name" value="Homeodomain-like"/>
    <property type="match status" value="1"/>
</dbReference>
<dbReference type="Pfam" id="PF00440">
    <property type="entry name" value="TetR_N"/>
    <property type="match status" value="1"/>
</dbReference>
<sequence>MARPSRAESRARTRQRLLMAAAELFTERGVNGTSVEQIAERAGYSRGAFYGNFADKHDLVRALLLERTRAEEREVREMGASFEAAAGRLREWNRERAEHLPQWLALRLELVLHALRDPDSRPLVAERDRFARTVIAEGVRAGAPDADAEFLALIIHALEDGLLIQHLLAPDEVPADIVVDAVSWLLRPGSTPASGAGRGSPRRSTGSG</sequence>
<name>A0A853B7X5_9PSEU</name>
<dbReference type="AlphaFoldDB" id="A0A853B7X5"/>
<feature type="domain" description="HTH tetR-type" evidence="6">
    <location>
        <begin position="11"/>
        <end position="71"/>
    </location>
</feature>
<accession>A0A853B7X5</accession>
<keyword evidence="8" id="KW-1185">Reference proteome</keyword>
<keyword evidence="1" id="KW-0678">Repressor</keyword>
<dbReference type="PANTHER" id="PTHR30055:SF241">
    <property type="entry name" value="TRANSCRIPTIONAL REGULATORY PROTEIN"/>
    <property type="match status" value="1"/>
</dbReference>
<dbReference type="SUPFAM" id="SSF48498">
    <property type="entry name" value="Tetracyclin repressor-like, C-terminal domain"/>
    <property type="match status" value="1"/>
</dbReference>
<proteinExistence type="predicted"/>
<evidence type="ECO:0000256" key="1">
    <source>
        <dbReference type="ARBA" id="ARBA00022491"/>
    </source>
</evidence>
<dbReference type="InterPro" id="IPR050109">
    <property type="entry name" value="HTH-type_TetR-like_transc_reg"/>
</dbReference>
<protein>
    <submittedName>
        <fullName evidence="7">AcrR family transcriptional regulator</fullName>
    </submittedName>
</protein>
<keyword evidence="3 5" id="KW-0238">DNA-binding</keyword>
<dbReference type="Pfam" id="PF13977">
    <property type="entry name" value="TetR_C_6"/>
    <property type="match status" value="1"/>
</dbReference>
<dbReference type="InterPro" id="IPR036271">
    <property type="entry name" value="Tet_transcr_reg_TetR-rel_C_sf"/>
</dbReference>
<dbReference type="PANTHER" id="PTHR30055">
    <property type="entry name" value="HTH-TYPE TRANSCRIPTIONAL REGULATOR RUTR"/>
    <property type="match status" value="1"/>
</dbReference>
<dbReference type="Gene3D" id="1.10.357.10">
    <property type="entry name" value="Tetracycline Repressor, domain 2"/>
    <property type="match status" value="1"/>
</dbReference>
<dbReference type="GO" id="GO:0003700">
    <property type="term" value="F:DNA-binding transcription factor activity"/>
    <property type="evidence" value="ECO:0007669"/>
    <property type="project" value="TreeGrafter"/>
</dbReference>
<dbReference type="EMBL" id="JACCFK010000001">
    <property type="protein sequence ID" value="NYI91418.1"/>
    <property type="molecule type" value="Genomic_DNA"/>
</dbReference>
<evidence type="ECO:0000256" key="5">
    <source>
        <dbReference type="PROSITE-ProRule" id="PRU00335"/>
    </source>
</evidence>
<evidence type="ECO:0000256" key="4">
    <source>
        <dbReference type="ARBA" id="ARBA00023163"/>
    </source>
</evidence>
<gene>
    <name evidence="7" type="ORF">HNR02_004741</name>
</gene>
<dbReference type="PRINTS" id="PR00455">
    <property type="entry name" value="HTHTETR"/>
</dbReference>
<dbReference type="RefSeq" id="WP_179775307.1">
    <property type="nucleotide sequence ID" value="NZ_JACCFK010000001.1"/>
</dbReference>
<dbReference type="GO" id="GO:0000976">
    <property type="term" value="F:transcription cis-regulatory region binding"/>
    <property type="evidence" value="ECO:0007669"/>
    <property type="project" value="TreeGrafter"/>
</dbReference>
<reference evidence="7 8" key="1">
    <citation type="submission" date="2020-07" db="EMBL/GenBank/DDBJ databases">
        <title>Sequencing the genomes of 1000 actinobacteria strains.</title>
        <authorList>
            <person name="Klenk H.-P."/>
        </authorList>
    </citation>
    <scope>NUCLEOTIDE SEQUENCE [LARGE SCALE GENOMIC DNA]</scope>
    <source>
        <strain evidence="7 8">DSM 104006</strain>
    </source>
</reference>
<evidence type="ECO:0000259" key="6">
    <source>
        <dbReference type="PROSITE" id="PS50977"/>
    </source>
</evidence>
<evidence type="ECO:0000313" key="7">
    <source>
        <dbReference type="EMBL" id="NYI91418.1"/>
    </source>
</evidence>
<comment type="caution">
    <text evidence="7">The sequence shown here is derived from an EMBL/GenBank/DDBJ whole genome shotgun (WGS) entry which is preliminary data.</text>
</comment>
<dbReference type="Proteomes" id="UP000549616">
    <property type="component" value="Unassembled WGS sequence"/>
</dbReference>
<evidence type="ECO:0000256" key="2">
    <source>
        <dbReference type="ARBA" id="ARBA00023015"/>
    </source>
</evidence>
<dbReference type="PROSITE" id="PS50977">
    <property type="entry name" value="HTH_TETR_2"/>
    <property type="match status" value="1"/>
</dbReference>
<dbReference type="InterPro" id="IPR009057">
    <property type="entry name" value="Homeodomain-like_sf"/>
</dbReference>
<keyword evidence="2" id="KW-0805">Transcription regulation</keyword>